<gene>
    <name evidence="2" type="ORF">DFH07DRAFT_1064403</name>
    <name evidence="3" type="ORF">DFH07DRAFT_943930</name>
</gene>
<evidence type="ECO:0000313" key="3">
    <source>
        <dbReference type="EMBL" id="KAJ7739444.1"/>
    </source>
</evidence>
<feature type="region of interest" description="Disordered" evidence="1">
    <location>
        <begin position="1"/>
        <end position="44"/>
    </location>
</feature>
<evidence type="ECO:0000313" key="2">
    <source>
        <dbReference type="EMBL" id="KAJ7739441.1"/>
    </source>
</evidence>
<proteinExistence type="predicted"/>
<sequence length="251" mass="27708">MSPSSAASSSMHSVHSVFEHPRSAPLPHPPLPSSASSRSTPEGFIIPVVPSSDDPLVISYDSRGHRVLPNVSNTPLDVLDGRVTKLVQEHPMVIPKCANCAEQGITCSYYEAGVPCPPCSVLGIPECDWADPFWVLENFRRSRDSYFCDERDALVKSVKENRLPVSLFEREFEIRMSWFYSGAQGAINRYLLNSRATRDVGLRGYKALAASTSDASTLLRFITLGVETRVHPCVLQVITERVQDLLASMLS</sequence>
<dbReference type="EMBL" id="JARJLG010000132">
    <property type="protein sequence ID" value="KAJ7739444.1"/>
    <property type="molecule type" value="Genomic_DNA"/>
</dbReference>
<dbReference type="AlphaFoldDB" id="A0AAD7IDI2"/>
<dbReference type="Proteomes" id="UP001215280">
    <property type="component" value="Unassembled WGS sequence"/>
</dbReference>
<keyword evidence="4" id="KW-1185">Reference proteome</keyword>
<name>A0AAD7IDI2_9AGAR</name>
<comment type="caution">
    <text evidence="3">The sequence shown here is derived from an EMBL/GenBank/DDBJ whole genome shotgun (WGS) entry which is preliminary data.</text>
</comment>
<protein>
    <submittedName>
        <fullName evidence="3">Uncharacterized protein</fullName>
    </submittedName>
</protein>
<reference evidence="3" key="1">
    <citation type="submission" date="2023-03" db="EMBL/GenBank/DDBJ databases">
        <title>Massive genome expansion in bonnet fungi (Mycena s.s.) driven by repeated elements and novel gene families across ecological guilds.</title>
        <authorList>
            <consortium name="Lawrence Berkeley National Laboratory"/>
            <person name="Harder C.B."/>
            <person name="Miyauchi S."/>
            <person name="Viragh M."/>
            <person name="Kuo A."/>
            <person name="Thoen E."/>
            <person name="Andreopoulos B."/>
            <person name="Lu D."/>
            <person name="Skrede I."/>
            <person name="Drula E."/>
            <person name="Henrissat B."/>
            <person name="Morin E."/>
            <person name="Kohler A."/>
            <person name="Barry K."/>
            <person name="LaButti K."/>
            <person name="Morin E."/>
            <person name="Salamov A."/>
            <person name="Lipzen A."/>
            <person name="Mereny Z."/>
            <person name="Hegedus B."/>
            <person name="Baldrian P."/>
            <person name="Stursova M."/>
            <person name="Weitz H."/>
            <person name="Taylor A."/>
            <person name="Grigoriev I.V."/>
            <person name="Nagy L.G."/>
            <person name="Martin F."/>
            <person name="Kauserud H."/>
        </authorList>
    </citation>
    <scope>NUCLEOTIDE SEQUENCE</scope>
    <source>
        <strain evidence="3">CBHHK188m</strain>
    </source>
</reference>
<accession>A0AAD7IDI2</accession>
<evidence type="ECO:0000256" key="1">
    <source>
        <dbReference type="SAM" id="MobiDB-lite"/>
    </source>
</evidence>
<evidence type="ECO:0000313" key="4">
    <source>
        <dbReference type="Proteomes" id="UP001215280"/>
    </source>
</evidence>
<dbReference type="EMBL" id="JARJLG010000132">
    <property type="protein sequence ID" value="KAJ7739441.1"/>
    <property type="molecule type" value="Genomic_DNA"/>
</dbReference>
<organism evidence="3 4">
    <name type="scientific">Mycena maculata</name>
    <dbReference type="NCBI Taxonomy" id="230809"/>
    <lineage>
        <taxon>Eukaryota</taxon>
        <taxon>Fungi</taxon>
        <taxon>Dikarya</taxon>
        <taxon>Basidiomycota</taxon>
        <taxon>Agaricomycotina</taxon>
        <taxon>Agaricomycetes</taxon>
        <taxon>Agaricomycetidae</taxon>
        <taxon>Agaricales</taxon>
        <taxon>Marasmiineae</taxon>
        <taxon>Mycenaceae</taxon>
        <taxon>Mycena</taxon>
    </lineage>
</organism>
<feature type="compositionally biased region" description="Low complexity" evidence="1">
    <location>
        <begin position="1"/>
        <end position="16"/>
    </location>
</feature>